<keyword evidence="8 14" id="KW-0798">TonB box</keyword>
<evidence type="ECO:0000256" key="1">
    <source>
        <dbReference type="ARBA" id="ARBA00004571"/>
    </source>
</evidence>
<evidence type="ECO:0000256" key="7">
    <source>
        <dbReference type="ARBA" id="ARBA00022737"/>
    </source>
</evidence>
<keyword evidence="9 12" id="KW-0472">Membrane</keyword>
<evidence type="ECO:0000313" key="17">
    <source>
        <dbReference type="EMBL" id="MDD0823589.1"/>
    </source>
</evidence>
<dbReference type="Pfam" id="PF07715">
    <property type="entry name" value="Plug"/>
    <property type="match status" value="1"/>
</dbReference>
<dbReference type="Gene3D" id="2.40.170.20">
    <property type="entry name" value="TonB-dependent receptor, beta-barrel domain"/>
    <property type="match status" value="2"/>
</dbReference>
<evidence type="ECO:0000256" key="4">
    <source>
        <dbReference type="ARBA" id="ARBA00022452"/>
    </source>
</evidence>
<evidence type="ECO:0000256" key="3">
    <source>
        <dbReference type="ARBA" id="ARBA00022448"/>
    </source>
</evidence>
<feature type="domain" description="TonB-dependent receptor-like beta-barrel" evidence="15">
    <location>
        <begin position="421"/>
        <end position="938"/>
    </location>
</feature>
<dbReference type="InterPro" id="IPR010949">
    <property type="entry name" value="TonB_Hb/transfer/lactofer_rcpt"/>
</dbReference>
<dbReference type="InterPro" id="IPR039426">
    <property type="entry name" value="TonB-dep_rcpt-like"/>
</dbReference>
<comment type="similarity">
    <text evidence="2">Belongs to the TonB-dependent receptor family. Hemoglobin/haptoglobin binding protein subfamily.</text>
</comment>
<dbReference type="EMBL" id="JAQSJE010000003">
    <property type="protein sequence ID" value="MDD0823589.1"/>
    <property type="molecule type" value="Genomic_DNA"/>
</dbReference>
<dbReference type="Proteomes" id="UP001221909">
    <property type="component" value="Unassembled WGS sequence"/>
</dbReference>
<sequence>MNGNSFAEEVEELDTINVISITNDKMGETRKTATELKKQQVQDSRDLVRYETGVTVVEAGRFGASGYAIRGVDENRVAINIDGLRQAETLANQGFKELFEGYGNFNNTRNSVEIETLKEAVIRKGADSVASGNGALGGAVAFETKDARDFLIEKDWYLGYRTGYSTADKQRLNSVTAAGRYKWFDALVVVTGRNGHETENYGYTGYNAFKQGKEREKADPYKIEANSLLAKFSVSPNENHRFTITSDKSERTSRGHDFSYNLKPQDYINLAEDDLRHTNDATTRKFFSISYENTASNLFWDTAKISFSNQKITTKARTDDYCDGNEKCEQYKNPYGLQLKDGKIVDREGNTPKVEVREVDKGGWNEHTAALVDSNGNVVTSDGIDARAREFWFDCSIFDCNAPVSTWSKSGWGSGTQVTNKELNLDEQYIDPRTGKRYATSSSFGYSDYIVIPRSSGYSENLYTDRDLNTKTKQLNLDLTKSAVILSKENNFTYGFSYSETEKSMVNRTGYNGINPVWWANTFLGVDANNVPYTSCENARKDTSWQARKNDRSSLVCPTVDTYSFLIPVKTKDKSLYLTDNIQLHDRFSLDLGFRYNSTKYQPNYVAGQTAKIPDDMVKGLFIPLPANNVGNEPKWWDDAYNGFSDPKYNQDLQAYRERKAAYDAAVANNPAENIAYFSKPKKFSEKSYSLAGTFDATDNIRLQAKYAKGFRMPTTDEMYFTFQHPDITVLPNVDLSPETAKTKELAVTLHGELGFITGGVFRTDYKDFIDFAFVGNKDLGALTGKPGATVSSRKYPLYKSINREIAQVQGFEINTNLNVGYLYSRLQGLNIGYKLTRQKGRTGEGIPMNAIQPMTSVFNLGYDAPSQKFGFDLYISHVSSKKAEDTNNMFYEEELNGGNADATPYLKWRSDSYTVVDFTTYIKPIKNLTLQFGVYNLTNRKYMTWDSARSIRSFGTSNMINKTTGEGINRFYSPGRNYKLNAEITF</sequence>
<keyword evidence="5 12" id="KW-0812">Transmembrane</keyword>
<keyword evidence="7" id="KW-0677">Repeat</keyword>
<keyword evidence="6" id="KW-0732">Signal</keyword>
<evidence type="ECO:0000256" key="6">
    <source>
        <dbReference type="ARBA" id="ARBA00022729"/>
    </source>
</evidence>
<dbReference type="InterPro" id="IPR036942">
    <property type="entry name" value="Beta-barrel_TonB_sf"/>
</dbReference>
<dbReference type="InterPro" id="IPR037066">
    <property type="entry name" value="Plug_dom_sf"/>
</dbReference>
<evidence type="ECO:0000256" key="12">
    <source>
        <dbReference type="PROSITE-ProRule" id="PRU01360"/>
    </source>
</evidence>
<dbReference type="NCBIfam" id="TIGR01786">
    <property type="entry name" value="TonB-hemlactrns"/>
    <property type="match status" value="1"/>
</dbReference>
<evidence type="ECO:0000256" key="2">
    <source>
        <dbReference type="ARBA" id="ARBA00008143"/>
    </source>
</evidence>
<evidence type="ECO:0000256" key="8">
    <source>
        <dbReference type="ARBA" id="ARBA00023077"/>
    </source>
</evidence>
<feature type="domain" description="TonB-dependent receptor plug" evidence="16">
    <location>
        <begin position="32"/>
        <end position="139"/>
    </location>
</feature>
<keyword evidence="4 12" id="KW-1134">Transmembrane beta strand</keyword>
<gene>
    <name evidence="17" type="ORF">PTQ27_03755</name>
</gene>
<dbReference type="InterPro" id="IPR010917">
    <property type="entry name" value="TonB_rcpt_CS"/>
</dbReference>
<dbReference type="PANTHER" id="PTHR30069:SF29">
    <property type="entry name" value="HEMOGLOBIN AND HEMOGLOBIN-HAPTOGLOBIN-BINDING PROTEIN 1-RELATED"/>
    <property type="match status" value="1"/>
</dbReference>
<evidence type="ECO:0000259" key="16">
    <source>
        <dbReference type="Pfam" id="PF07715"/>
    </source>
</evidence>
<keyword evidence="10 17" id="KW-0675">Receptor</keyword>
<comment type="caution">
    <text evidence="17">The sequence shown here is derived from an EMBL/GenBank/DDBJ whole genome shotgun (WGS) entry which is preliminary data.</text>
</comment>
<evidence type="ECO:0000256" key="14">
    <source>
        <dbReference type="RuleBase" id="RU003357"/>
    </source>
</evidence>
<evidence type="ECO:0000313" key="18">
    <source>
        <dbReference type="Proteomes" id="UP001221909"/>
    </source>
</evidence>
<protein>
    <submittedName>
        <fullName evidence="17">TonB-dependent hemoglobin/transferrin/lactoferrin family receptor</fullName>
    </submittedName>
</protein>
<dbReference type="Pfam" id="PF00593">
    <property type="entry name" value="TonB_dep_Rec_b-barrel"/>
    <property type="match status" value="1"/>
</dbReference>
<dbReference type="Gene3D" id="2.170.130.10">
    <property type="entry name" value="TonB-dependent receptor, plug domain"/>
    <property type="match status" value="1"/>
</dbReference>
<dbReference type="SUPFAM" id="SSF56935">
    <property type="entry name" value="Porins"/>
    <property type="match status" value="1"/>
</dbReference>
<dbReference type="InterPro" id="IPR000531">
    <property type="entry name" value="Beta-barrel_TonB"/>
</dbReference>
<dbReference type="PANTHER" id="PTHR30069">
    <property type="entry name" value="TONB-DEPENDENT OUTER MEMBRANE RECEPTOR"/>
    <property type="match status" value="1"/>
</dbReference>
<evidence type="ECO:0000256" key="11">
    <source>
        <dbReference type="ARBA" id="ARBA00023237"/>
    </source>
</evidence>
<dbReference type="PROSITE" id="PS01156">
    <property type="entry name" value="TONB_DEPENDENT_REC_2"/>
    <property type="match status" value="1"/>
</dbReference>
<feature type="short sequence motif" description="TonB C-terminal box" evidence="13">
    <location>
        <begin position="970"/>
        <end position="987"/>
    </location>
</feature>
<dbReference type="InterPro" id="IPR012910">
    <property type="entry name" value="Plug_dom"/>
</dbReference>
<comment type="subcellular location">
    <subcellularLocation>
        <location evidence="1 12">Cell outer membrane</location>
        <topology evidence="1 12">Multi-pass membrane protein</topology>
    </subcellularLocation>
</comment>
<keyword evidence="3 12" id="KW-0813">Transport</keyword>
<evidence type="ECO:0000256" key="10">
    <source>
        <dbReference type="ARBA" id="ARBA00023170"/>
    </source>
</evidence>
<name>A0ABT5MN38_9PAST</name>
<dbReference type="PROSITE" id="PS52016">
    <property type="entry name" value="TONB_DEPENDENT_REC_3"/>
    <property type="match status" value="1"/>
</dbReference>
<evidence type="ECO:0000256" key="13">
    <source>
        <dbReference type="PROSITE-ProRule" id="PRU10144"/>
    </source>
</evidence>
<organism evidence="17 18">
    <name type="scientific">Mannheimia cairinae</name>
    <dbReference type="NCBI Taxonomy" id="3025936"/>
    <lineage>
        <taxon>Bacteria</taxon>
        <taxon>Pseudomonadati</taxon>
        <taxon>Pseudomonadota</taxon>
        <taxon>Gammaproteobacteria</taxon>
        <taxon>Pasteurellales</taxon>
        <taxon>Pasteurellaceae</taxon>
        <taxon>Mannheimia</taxon>
    </lineage>
</organism>
<reference evidence="17 18" key="1">
    <citation type="submission" date="2023-02" db="EMBL/GenBank/DDBJ databases">
        <title>Mannheimia cairiniae sp. nov., a novel species of Mannheimia obtained from moscovy ducks (Cairina moschata) and reclassification of Mannheimia ovis as heterotypic synonym of Mannheimia pernigra.</title>
        <authorList>
            <person name="Christensen H."/>
        </authorList>
    </citation>
    <scope>NUCLEOTIDE SEQUENCE [LARGE SCALE GENOMIC DNA]</scope>
    <source>
        <strain evidence="17 18">AT1</strain>
    </source>
</reference>
<keyword evidence="18" id="KW-1185">Reference proteome</keyword>
<evidence type="ECO:0000259" key="15">
    <source>
        <dbReference type="Pfam" id="PF00593"/>
    </source>
</evidence>
<accession>A0ABT5MN38</accession>
<evidence type="ECO:0000256" key="9">
    <source>
        <dbReference type="ARBA" id="ARBA00023136"/>
    </source>
</evidence>
<evidence type="ECO:0000256" key="5">
    <source>
        <dbReference type="ARBA" id="ARBA00022692"/>
    </source>
</evidence>
<proteinExistence type="inferred from homology"/>
<keyword evidence="11 12" id="KW-0998">Cell outer membrane</keyword>
<dbReference type="RefSeq" id="WP_273771109.1">
    <property type="nucleotide sequence ID" value="NZ_JAQSJE010000003.1"/>
</dbReference>